<dbReference type="RefSeq" id="WP_012301994.1">
    <property type="nucleotide sequence ID" value="NC_010424.1"/>
</dbReference>
<dbReference type="InterPro" id="IPR032875">
    <property type="entry name" value="Succ_CoA_lig_flav_dom"/>
</dbReference>
<dbReference type="InterPro" id="IPR043938">
    <property type="entry name" value="Ligase_CoA_dom"/>
</dbReference>
<dbReference type="SUPFAM" id="SSF51735">
    <property type="entry name" value="NAD(P)-binding Rossmann-fold domains"/>
    <property type="match status" value="1"/>
</dbReference>
<proteinExistence type="inferred from homology"/>
<keyword evidence="2 5" id="KW-0547">Nucleotide-binding</keyword>
<sequence>MENLSALFNPASVAIIGASGKPGKIGNIILKNVISSGYGGQIIPINPREKEIEGYPAYASVTEVPGSVEVAVIAVPAAGVLPVVEECGRAGVKHLVVISAGFKETGAEGLEREKELVATARKSGMRVVGPNSVGIMDTHTPLNASFAAGFPGRGEITFISQSGAMLVAILDWSLITGLGFSKFISLGNKSDLNEADFIAAVADDPTTKVILCYIEDVADGLRFLEVSSQVCRKKPIVVLKSGTSQAGAQAASSHTGALAGIDLAYEVAFRQAGVIRVPTMAELFDLAVAFAQQPVPKGDRLAIVTNSGGPGIVATDSAERQGLTIARFNKATLEALRAELPREANIYNPVDVLGDARADRYRFALEKVLADESVDSAVVLVCPTATAEPGETAKAIVEVARRFPDKPLFGVYMGGEILKEGVDILSAAGIPCYTFPETAISAMRGLAQYARLKNSPLPAPRPVFEGVDRERVANIFRAVKEDNRLVLLGSEGAAVVEAYGIPVSPTRLATRAEEAVAVAEEIGYPVVLKVASPKIIHKTDIGGVRMGLDTPGEVMAGFWAVMSNVQRSLPEVIPHGIDVQRMAPKGTEVIIGMSRDVHFGPLIAFGLGGIYVNLLEDVSFRLAHGLSRMEIEKMIMETKAFTLLRGYRGQKPADIAALVDIVARVAQLVIDFPEITEMDINPVFAYVSGAQALDVKITIS</sequence>
<dbReference type="Pfam" id="PF13380">
    <property type="entry name" value="CoA_binding_2"/>
    <property type="match status" value="1"/>
</dbReference>
<keyword evidence="1" id="KW-0436">Ligase</keyword>
<evidence type="ECO:0000313" key="7">
    <source>
        <dbReference type="EMBL" id="ACA59408.1"/>
    </source>
</evidence>
<dbReference type="PANTHER" id="PTHR43334">
    <property type="entry name" value="ACETATE--COA LIGASE [ADP-FORMING]"/>
    <property type="match status" value="1"/>
</dbReference>
<dbReference type="InterPro" id="IPR003781">
    <property type="entry name" value="CoA-bd"/>
</dbReference>
<reference evidence="7 8" key="2">
    <citation type="journal article" date="2008" name="Science">
        <title>Environmental genomics reveals a single-species ecosystem deep within Earth.</title>
        <authorList>
            <person name="Chivian D."/>
            <person name="Brodie E.L."/>
            <person name="Alm E.J."/>
            <person name="Culley D.E."/>
            <person name="Dehal P.S."/>
            <person name="Desantis T.Z."/>
            <person name="Gihring T.M."/>
            <person name="Lapidus A."/>
            <person name="Lin L.H."/>
            <person name="Lowry S.R."/>
            <person name="Moser D.P."/>
            <person name="Richardson P.M."/>
            <person name="Southam G."/>
            <person name="Wanger G."/>
            <person name="Pratt L.M."/>
            <person name="Andersen G.L."/>
            <person name="Hazen T.C."/>
            <person name="Brockman F.J."/>
            <person name="Arkin A.P."/>
            <person name="Onstott T.C."/>
        </authorList>
    </citation>
    <scope>NUCLEOTIDE SEQUENCE [LARGE SCALE GENOMIC DNA]</scope>
    <source>
        <strain evidence="7 8">MP104C</strain>
    </source>
</reference>
<dbReference type="HOGENOM" id="CLU_007415_3_1_9"/>
<dbReference type="Pfam" id="PF13607">
    <property type="entry name" value="Succ_CoA_lig"/>
    <property type="match status" value="1"/>
</dbReference>
<protein>
    <submittedName>
        <fullName evidence="7">ATP-grasp domain protein</fullName>
    </submittedName>
</protein>
<evidence type="ECO:0000256" key="3">
    <source>
        <dbReference type="ARBA" id="ARBA00022840"/>
    </source>
</evidence>
<dbReference type="Gene3D" id="3.30.470.20">
    <property type="entry name" value="ATP-grasp fold, B domain"/>
    <property type="match status" value="1"/>
</dbReference>
<dbReference type="Gene3D" id="3.30.1490.20">
    <property type="entry name" value="ATP-grasp fold, A domain"/>
    <property type="match status" value="1"/>
</dbReference>
<name>B1I353_DESAP</name>
<dbReference type="GO" id="GO:0046872">
    <property type="term" value="F:metal ion binding"/>
    <property type="evidence" value="ECO:0007669"/>
    <property type="project" value="InterPro"/>
</dbReference>
<comment type="similarity">
    <text evidence="4">In the N-terminal section; belongs to the acetate CoA ligase alpha subunit family.</text>
</comment>
<dbReference type="Gene3D" id="3.40.50.261">
    <property type="entry name" value="Succinyl-CoA synthetase domains"/>
    <property type="match status" value="2"/>
</dbReference>
<dbReference type="InterPro" id="IPR011761">
    <property type="entry name" value="ATP-grasp"/>
</dbReference>
<dbReference type="Pfam" id="PF13549">
    <property type="entry name" value="ATP-grasp_5"/>
    <property type="match status" value="1"/>
</dbReference>
<dbReference type="PANTHER" id="PTHR43334:SF1">
    <property type="entry name" value="3-HYDROXYPROPIONATE--COA LIGASE [ADP-FORMING]"/>
    <property type="match status" value="1"/>
</dbReference>
<dbReference type="InterPro" id="IPR051538">
    <property type="entry name" value="Acyl-CoA_Synth/Transferase"/>
</dbReference>
<dbReference type="EMBL" id="CP000860">
    <property type="protein sequence ID" value="ACA59408.1"/>
    <property type="molecule type" value="Genomic_DNA"/>
</dbReference>
<dbReference type="InterPro" id="IPR016102">
    <property type="entry name" value="Succinyl-CoA_synth-like"/>
</dbReference>
<gene>
    <name evidence="7" type="ordered locus">Daud_0895</name>
</gene>
<dbReference type="SUPFAM" id="SSF56059">
    <property type="entry name" value="Glutathione synthetase ATP-binding domain-like"/>
    <property type="match status" value="1"/>
</dbReference>
<dbReference type="Proteomes" id="UP000008544">
    <property type="component" value="Chromosome"/>
</dbReference>
<dbReference type="NCBIfam" id="TIGR02717">
    <property type="entry name" value="AcCoA-syn-alpha"/>
    <property type="match status" value="1"/>
</dbReference>
<dbReference type="KEGG" id="dau:Daud_0895"/>
<dbReference type="InterPro" id="IPR014089">
    <property type="entry name" value="AcCoA-synth-alpha"/>
</dbReference>
<dbReference type="InterPro" id="IPR013815">
    <property type="entry name" value="ATP_grasp_subdomain_1"/>
</dbReference>
<dbReference type="GO" id="GO:0005524">
    <property type="term" value="F:ATP binding"/>
    <property type="evidence" value="ECO:0007669"/>
    <property type="project" value="UniProtKB-UniRule"/>
</dbReference>
<dbReference type="GO" id="GO:0043758">
    <property type="term" value="F:acetate-CoA ligase (ADP-forming) activity"/>
    <property type="evidence" value="ECO:0007669"/>
    <property type="project" value="InterPro"/>
</dbReference>
<dbReference type="eggNOG" id="COG1042">
    <property type="taxonomic scope" value="Bacteria"/>
</dbReference>
<feature type="domain" description="ATP-grasp" evidence="6">
    <location>
        <begin position="493"/>
        <end position="529"/>
    </location>
</feature>
<reference evidence="8" key="1">
    <citation type="submission" date="2007-10" db="EMBL/GenBank/DDBJ databases">
        <title>Complete sequence of chromosome of Desulforudis audaxviator MP104C.</title>
        <authorList>
            <person name="Copeland A."/>
            <person name="Lucas S."/>
            <person name="Lapidus A."/>
            <person name="Barry K."/>
            <person name="Glavina del Rio T."/>
            <person name="Dalin E."/>
            <person name="Tice H."/>
            <person name="Bruce D."/>
            <person name="Pitluck S."/>
            <person name="Lowry S.R."/>
            <person name="Larimer F."/>
            <person name="Land M.L."/>
            <person name="Hauser L."/>
            <person name="Kyrpides N."/>
            <person name="Ivanova N.N."/>
            <person name="Richardson P."/>
        </authorList>
    </citation>
    <scope>NUCLEOTIDE SEQUENCE [LARGE SCALE GENOMIC DNA]</scope>
    <source>
        <strain evidence="8">MP104C</strain>
    </source>
</reference>
<evidence type="ECO:0000256" key="5">
    <source>
        <dbReference type="PROSITE-ProRule" id="PRU00409"/>
    </source>
</evidence>
<dbReference type="SMART" id="SM00881">
    <property type="entry name" value="CoA_binding"/>
    <property type="match status" value="1"/>
</dbReference>
<accession>B1I353</accession>
<dbReference type="OrthoDB" id="9807426at2"/>
<evidence type="ECO:0000256" key="4">
    <source>
        <dbReference type="ARBA" id="ARBA00060888"/>
    </source>
</evidence>
<evidence type="ECO:0000313" key="8">
    <source>
        <dbReference type="Proteomes" id="UP000008544"/>
    </source>
</evidence>
<keyword evidence="3 5" id="KW-0067">ATP-binding</keyword>
<evidence type="ECO:0000256" key="2">
    <source>
        <dbReference type="ARBA" id="ARBA00022741"/>
    </source>
</evidence>
<dbReference type="SUPFAM" id="SSF52210">
    <property type="entry name" value="Succinyl-CoA synthetase domains"/>
    <property type="match status" value="2"/>
</dbReference>
<dbReference type="AlphaFoldDB" id="B1I353"/>
<evidence type="ECO:0000259" key="6">
    <source>
        <dbReference type="PROSITE" id="PS50975"/>
    </source>
</evidence>
<dbReference type="PROSITE" id="PS50975">
    <property type="entry name" value="ATP_GRASP"/>
    <property type="match status" value="1"/>
</dbReference>
<keyword evidence="8" id="KW-1185">Reference proteome</keyword>
<evidence type="ECO:0000256" key="1">
    <source>
        <dbReference type="ARBA" id="ARBA00022598"/>
    </source>
</evidence>
<dbReference type="FunFam" id="3.30.1490.20:FF:000020">
    <property type="entry name" value="Protein lysine acetyltransferase"/>
    <property type="match status" value="1"/>
</dbReference>
<dbReference type="Pfam" id="PF19045">
    <property type="entry name" value="Ligase_CoA_2"/>
    <property type="match status" value="1"/>
</dbReference>
<dbReference type="STRING" id="477974.Daud_0895"/>
<dbReference type="Gene3D" id="3.40.50.720">
    <property type="entry name" value="NAD(P)-binding Rossmann-like Domain"/>
    <property type="match status" value="1"/>
</dbReference>
<dbReference type="InterPro" id="IPR036291">
    <property type="entry name" value="NAD(P)-bd_dom_sf"/>
</dbReference>
<organism evidence="7 8">
    <name type="scientific">Desulforudis audaxviator (strain MP104C)</name>
    <dbReference type="NCBI Taxonomy" id="477974"/>
    <lineage>
        <taxon>Bacteria</taxon>
        <taxon>Bacillati</taxon>
        <taxon>Bacillota</taxon>
        <taxon>Clostridia</taxon>
        <taxon>Thermoanaerobacterales</taxon>
        <taxon>Candidatus Desulforudaceae</taxon>
        <taxon>Candidatus Desulforudis</taxon>
    </lineage>
</organism>